<dbReference type="InterPro" id="IPR058548">
    <property type="entry name" value="MlaB-like_STAS"/>
</dbReference>
<dbReference type="Proteomes" id="UP000245887">
    <property type="component" value="Unassembled WGS sequence"/>
</dbReference>
<evidence type="ECO:0000313" key="3">
    <source>
        <dbReference type="EMBL" id="PVY70770.1"/>
    </source>
</evidence>
<proteinExistence type="predicted"/>
<reference evidence="2 4" key="1">
    <citation type="submission" date="2017-07" db="EMBL/GenBank/DDBJ databases">
        <title>Tamlnaduibacter salinus (Mi-7) genome sequencing.</title>
        <authorList>
            <person name="Verma A."/>
            <person name="Krishnamurthi S."/>
        </authorList>
    </citation>
    <scope>NUCLEOTIDE SEQUENCE [LARGE SCALE GENOMIC DNA]</scope>
    <source>
        <strain evidence="2 4">Mi-7</strain>
    </source>
</reference>
<evidence type="ECO:0000313" key="2">
    <source>
        <dbReference type="EMBL" id="PAV25330.1"/>
    </source>
</evidence>
<gene>
    <name evidence="3" type="ORF">C8D92_108126</name>
    <name evidence="2" type="ORF">CF392_11490</name>
</gene>
<organism evidence="2 4">
    <name type="scientific">Tamilnaduibacter salinus</name>
    <dbReference type="NCBI Taxonomy" id="1484056"/>
    <lineage>
        <taxon>Bacteria</taxon>
        <taxon>Pseudomonadati</taxon>
        <taxon>Pseudomonadota</taxon>
        <taxon>Gammaproteobacteria</taxon>
        <taxon>Pseudomonadales</taxon>
        <taxon>Marinobacteraceae</taxon>
        <taxon>Tamilnaduibacter</taxon>
    </lineage>
</organism>
<dbReference type="AlphaFoldDB" id="A0A2A2I2L7"/>
<evidence type="ECO:0000259" key="1">
    <source>
        <dbReference type="Pfam" id="PF13466"/>
    </source>
</evidence>
<dbReference type="Gene3D" id="3.30.750.24">
    <property type="entry name" value="STAS domain"/>
    <property type="match status" value="1"/>
</dbReference>
<feature type="domain" description="MlaB-like STAS" evidence="1">
    <location>
        <begin position="18"/>
        <end position="96"/>
    </location>
</feature>
<dbReference type="EMBL" id="NMPM01000066">
    <property type="protein sequence ID" value="PAV25330.1"/>
    <property type="molecule type" value="Genomic_DNA"/>
</dbReference>
<name>A0A2A2I2L7_9GAMM</name>
<dbReference type="Pfam" id="PF13466">
    <property type="entry name" value="STAS_2"/>
    <property type="match status" value="1"/>
</dbReference>
<dbReference type="EMBL" id="QEKQ01000008">
    <property type="protein sequence ID" value="PVY70770.1"/>
    <property type="molecule type" value="Genomic_DNA"/>
</dbReference>
<dbReference type="InterPro" id="IPR036513">
    <property type="entry name" value="STAS_dom_sf"/>
</dbReference>
<dbReference type="Proteomes" id="UP000218332">
    <property type="component" value="Unassembled WGS sequence"/>
</dbReference>
<reference evidence="3 5" key="2">
    <citation type="submission" date="2018-04" db="EMBL/GenBank/DDBJ databases">
        <title>Genomic Encyclopedia of Type Strains, Phase IV (KMG-IV): sequencing the most valuable type-strain genomes for metagenomic binning, comparative biology and taxonomic classification.</title>
        <authorList>
            <person name="Goeker M."/>
        </authorList>
    </citation>
    <scope>NUCLEOTIDE SEQUENCE [LARGE SCALE GENOMIC DNA]</scope>
    <source>
        <strain evidence="3 5">DSM 28688</strain>
    </source>
</reference>
<protein>
    <submittedName>
        <fullName evidence="3">ABC-type transporter Mla MlaB component</fullName>
    </submittedName>
    <submittedName>
        <fullName evidence="2">NTP-binding protein</fullName>
    </submittedName>
</protein>
<evidence type="ECO:0000313" key="5">
    <source>
        <dbReference type="Proteomes" id="UP000245887"/>
    </source>
</evidence>
<evidence type="ECO:0000313" key="4">
    <source>
        <dbReference type="Proteomes" id="UP000218332"/>
    </source>
</evidence>
<dbReference type="RefSeq" id="WP_095611600.1">
    <property type="nucleotide sequence ID" value="NZ_NMPM01000066.1"/>
</dbReference>
<keyword evidence="4" id="KW-1185">Reference proteome</keyword>
<dbReference type="SUPFAM" id="SSF52091">
    <property type="entry name" value="SpoIIaa-like"/>
    <property type="match status" value="1"/>
</dbReference>
<accession>A0A2A2I2L7</accession>
<sequence length="109" mass="11387">MTGHAPSLTVDRDGRFLLAGRVGASDVVRLREEGERAIAGVTGDDCRLDLSGLDNASSIIVSLLLRWQQSAARQGVSLRCLGASDDLCAMARMGGVAHTIPGLVEGRGL</sequence>
<comment type="caution">
    <text evidence="2">The sequence shown here is derived from an EMBL/GenBank/DDBJ whole genome shotgun (WGS) entry which is preliminary data.</text>
</comment>